<reference evidence="2 3" key="1">
    <citation type="submission" date="2016-07" db="EMBL/GenBank/DDBJ databases">
        <title>Pervasive Adenine N6-methylation of Active Genes in Fungi.</title>
        <authorList>
            <consortium name="DOE Joint Genome Institute"/>
            <person name="Mondo S.J."/>
            <person name="Dannebaum R.O."/>
            <person name="Kuo R.C."/>
            <person name="Labutti K."/>
            <person name="Haridas S."/>
            <person name="Kuo A."/>
            <person name="Salamov A."/>
            <person name="Ahrendt S.R."/>
            <person name="Lipzen A."/>
            <person name="Sullivan W."/>
            <person name="Andreopoulos W.B."/>
            <person name="Clum A."/>
            <person name="Lindquist E."/>
            <person name="Daum C."/>
            <person name="Ramamoorthy G.K."/>
            <person name="Gryganskyi A."/>
            <person name="Culley D."/>
            <person name="Magnuson J.K."/>
            <person name="James T.Y."/>
            <person name="O'Malley M.A."/>
            <person name="Stajich J.E."/>
            <person name="Spatafora J.W."/>
            <person name="Visel A."/>
            <person name="Grigoriev I.V."/>
        </authorList>
    </citation>
    <scope>NUCLEOTIDE SEQUENCE [LARGE SCALE GENOMIC DNA]</scope>
    <source>
        <strain evidence="2 3">JEL800</strain>
    </source>
</reference>
<proteinExistence type="predicted"/>
<organism evidence="2 3">
    <name type="scientific">Rhizoclosmatium globosum</name>
    <dbReference type="NCBI Taxonomy" id="329046"/>
    <lineage>
        <taxon>Eukaryota</taxon>
        <taxon>Fungi</taxon>
        <taxon>Fungi incertae sedis</taxon>
        <taxon>Chytridiomycota</taxon>
        <taxon>Chytridiomycota incertae sedis</taxon>
        <taxon>Chytridiomycetes</taxon>
        <taxon>Chytridiales</taxon>
        <taxon>Chytriomycetaceae</taxon>
        <taxon>Rhizoclosmatium</taxon>
    </lineage>
</organism>
<dbReference type="Proteomes" id="UP000193642">
    <property type="component" value="Unassembled WGS sequence"/>
</dbReference>
<dbReference type="InterPro" id="IPR032675">
    <property type="entry name" value="LRR_dom_sf"/>
</dbReference>
<sequence length="172" mass="18500">MLLLALFFAVLVLADDCQILHNAYPSVFGTTCCGLTKGTNVDGVTYSLVQCDTTNYITRLEMNNQKLQGQTLFNFGSLTRLTYISLFRNGGLIGSLPQSLPSNLVYIGILENVQGSIPALPTKLQTLYVETTNNGLSGYLPQLPTTLTFLQLLGGALSGGLPATLPPKLQKL</sequence>
<evidence type="ECO:0000313" key="3">
    <source>
        <dbReference type="Proteomes" id="UP000193642"/>
    </source>
</evidence>
<dbReference type="EMBL" id="MCGO01000024">
    <property type="protein sequence ID" value="ORY43751.1"/>
    <property type="molecule type" value="Genomic_DNA"/>
</dbReference>
<comment type="caution">
    <text evidence="2">The sequence shown here is derived from an EMBL/GenBank/DDBJ whole genome shotgun (WGS) entry which is preliminary data.</text>
</comment>
<dbReference type="PANTHER" id="PTHR47988">
    <property type="entry name" value="SOMATIC EMBRYOGENESIS RECEPTOR KINASE 1"/>
    <property type="match status" value="1"/>
</dbReference>
<dbReference type="Gene3D" id="3.80.10.10">
    <property type="entry name" value="Ribonuclease Inhibitor"/>
    <property type="match status" value="1"/>
</dbReference>
<gene>
    <name evidence="2" type="ORF">BCR33DRAFT_247391</name>
</gene>
<dbReference type="OrthoDB" id="10352126at2759"/>
<name>A0A1Y2C9N6_9FUNG</name>
<keyword evidence="1" id="KW-0732">Signal</keyword>
<evidence type="ECO:0008006" key="4">
    <source>
        <dbReference type="Google" id="ProtNLM"/>
    </source>
</evidence>
<keyword evidence="3" id="KW-1185">Reference proteome</keyword>
<dbReference type="SUPFAM" id="SSF52058">
    <property type="entry name" value="L domain-like"/>
    <property type="match status" value="1"/>
</dbReference>
<evidence type="ECO:0000256" key="1">
    <source>
        <dbReference type="ARBA" id="ARBA00022729"/>
    </source>
</evidence>
<dbReference type="STRING" id="329046.A0A1Y2C9N6"/>
<accession>A0A1Y2C9N6</accession>
<dbReference type="AlphaFoldDB" id="A0A1Y2C9N6"/>
<protein>
    <recommendedName>
        <fullName evidence="4">L domain-like protein</fullName>
    </recommendedName>
</protein>
<evidence type="ECO:0000313" key="2">
    <source>
        <dbReference type="EMBL" id="ORY43751.1"/>
    </source>
</evidence>